<feature type="repeat" description="ANK" evidence="3">
    <location>
        <begin position="867"/>
        <end position="893"/>
    </location>
</feature>
<dbReference type="SUPFAM" id="SSF48403">
    <property type="entry name" value="Ankyrin repeat"/>
    <property type="match status" value="2"/>
</dbReference>
<feature type="repeat" description="ANK" evidence="3">
    <location>
        <begin position="834"/>
        <end position="866"/>
    </location>
</feature>
<organism evidence="4 5">
    <name type="scientific">Colletotrichum navitas</name>
    <dbReference type="NCBI Taxonomy" id="681940"/>
    <lineage>
        <taxon>Eukaryota</taxon>
        <taxon>Fungi</taxon>
        <taxon>Dikarya</taxon>
        <taxon>Ascomycota</taxon>
        <taxon>Pezizomycotina</taxon>
        <taxon>Sordariomycetes</taxon>
        <taxon>Hypocreomycetidae</taxon>
        <taxon>Glomerellales</taxon>
        <taxon>Glomerellaceae</taxon>
        <taxon>Colletotrichum</taxon>
        <taxon>Colletotrichum graminicola species complex</taxon>
    </lineage>
</organism>
<evidence type="ECO:0000256" key="2">
    <source>
        <dbReference type="ARBA" id="ARBA00023043"/>
    </source>
</evidence>
<dbReference type="InterPro" id="IPR036770">
    <property type="entry name" value="Ankyrin_rpt-contain_sf"/>
</dbReference>
<dbReference type="Gene3D" id="1.25.40.20">
    <property type="entry name" value="Ankyrin repeat-containing domain"/>
    <property type="match status" value="3"/>
</dbReference>
<sequence length="935" mass="103637">MAALLGIDAVCQELLHRGEDVNRQSKLGTPLQCALGGPFLLACHNMSTQKRLNDWLERPSRRTVELLIKSGADCTKGLPNHMHSWKTMGALSLKASEWAGDCELFGLVVRGGAQLYDDDTAVFRSICRKWSKTKDQGMFAMIMSTLDMLSNMAAKNEGESVAYLKAFQKCVSDNTDIDTNLPCSEGISDDMLIQQMWNAIAEDNLDILLERSRSPRCSGILEGETLTRLLHFAATCSSVSCLGHLLTTFVASDEQKDERSQMVLDCAEHESVDVLVCLLKHGCTTTKFNSGRNTIWHLSAGKFTPNSLLRTLFIHIDRTECGRALRIINKDGRTPLAEALFKEQYRNASEIVSLFPGEHDILQSTKPSLCQLLAKIEKAGVLKELHASNMVRLPTTESPLDCLDDSATFEIVNELLRTYTYQRSETGKTPLEQYLETTMLKDYNKEVLVALVKADLAQATENAAHSLWQYTCKMLDKTIAQQHAADAAETLNLVKVMIEHGYLEMYEKANSTSGLKEIRALFSIEKPPGVNGNVSILEDLFIIVLDSTTQRDYLENSGFDVAALKWAILYDSMFLFDNILQGGANVCKREYSLHALEFLCSNGSSPNRHRMLVKMLEKVEKADLNQLTPSGEGLGLLHRLGIPDGRGINLFGCPTFRSTMALTPNLPPPPPPHLGYSRIGTTGFAQARQPLENQKFNLVQRLLLEQVDCQVLSTRSHFSPLSTHISFRHVDTAKLILRHGANQTLHVPDVNGWTPVSWACAYGYVDLLENIAASHCPEPIWDFKVRVTLAAWNFGAKSFKDIRALHLAAIASPDTVVFLLDRGFATNLDVTAADLSTPLHLAAFFGLTDTIKILVSRGCNINAQTSAGLTPLHISLLHQDETTVALLLELGVDHLKTTKGETPLDVAMKRKSKRIIDMVKSSLRRVPTDSTKNET</sequence>
<comment type="caution">
    <text evidence="4">The sequence shown here is derived from an EMBL/GenBank/DDBJ whole genome shotgun (WGS) entry which is preliminary data.</text>
</comment>
<proteinExistence type="predicted"/>
<evidence type="ECO:0000313" key="5">
    <source>
        <dbReference type="Proteomes" id="UP001230504"/>
    </source>
</evidence>
<feature type="non-terminal residue" evidence="4">
    <location>
        <position position="935"/>
    </location>
</feature>
<keyword evidence="2 3" id="KW-0040">ANK repeat</keyword>
<name>A0AAD8PQ88_9PEZI</name>
<dbReference type="RefSeq" id="XP_060409290.1">
    <property type="nucleotide sequence ID" value="XM_060553338.1"/>
</dbReference>
<protein>
    <submittedName>
        <fullName evidence="4">Ankyrin-2 ankyrin</fullName>
    </submittedName>
</protein>
<dbReference type="SMART" id="SM00248">
    <property type="entry name" value="ANK"/>
    <property type="match status" value="9"/>
</dbReference>
<dbReference type="InterPro" id="IPR051165">
    <property type="entry name" value="Multifunctional_ANK_Repeat"/>
</dbReference>
<dbReference type="PANTHER" id="PTHR24123">
    <property type="entry name" value="ANKYRIN REPEAT-CONTAINING"/>
    <property type="match status" value="1"/>
</dbReference>
<evidence type="ECO:0000256" key="3">
    <source>
        <dbReference type="PROSITE-ProRule" id="PRU00023"/>
    </source>
</evidence>
<dbReference type="GeneID" id="85437578"/>
<keyword evidence="1" id="KW-0677">Repeat</keyword>
<keyword evidence="5" id="KW-1185">Reference proteome</keyword>
<dbReference type="PROSITE" id="PS50297">
    <property type="entry name" value="ANK_REP_REGION"/>
    <property type="match status" value="2"/>
</dbReference>
<dbReference type="AlphaFoldDB" id="A0AAD8PQ88"/>
<reference evidence="4" key="1">
    <citation type="submission" date="2021-06" db="EMBL/GenBank/DDBJ databases">
        <title>Comparative genomics, transcriptomics and evolutionary studies reveal genomic signatures of adaptation to plant cell wall in hemibiotrophic fungi.</title>
        <authorList>
            <consortium name="DOE Joint Genome Institute"/>
            <person name="Baroncelli R."/>
            <person name="Diaz J.F."/>
            <person name="Benocci T."/>
            <person name="Peng M."/>
            <person name="Battaglia E."/>
            <person name="Haridas S."/>
            <person name="Andreopoulos W."/>
            <person name="Labutti K."/>
            <person name="Pangilinan J."/>
            <person name="Floch G.L."/>
            <person name="Makela M.R."/>
            <person name="Henrissat B."/>
            <person name="Grigoriev I.V."/>
            <person name="Crouch J.A."/>
            <person name="De Vries R.P."/>
            <person name="Sukno S.A."/>
            <person name="Thon M.R."/>
        </authorList>
    </citation>
    <scope>NUCLEOTIDE SEQUENCE</scope>
    <source>
        <strain evidence="4">CBS 125086</strain>
    </source>
</reference>
<gene>
    <name evidence="4" type="ORF">LY79DRAFT_495848</name>
</gene>
<dbReference type="EMBL" id="JAHLJV010000087">
    <property type="protein sequence ID" value="KAK1573698.1"/>
    <property type="molecule type" value="Genomic_DNA"/>
</dbReference>
<evidence type="ECO:0000313" key="4">
    <source>
        <dbReference type="EMBL" id="KAK1573698.1"/>
    </source>
</evidence>
<dbReference type="InterPro" id="IPR002110">
    <property type="entry name" value="Ankyrin_rpt"/>
</dbReference>
<accession>A0AAD8PQ88</accession>
<dbReference type="PROSITE" id="PS50088">
    <property type="entry name" value="ANK_REPEAT"/>
    <property type="match status" value="2"/>
</dbReference>
<dbReference type="PANTHER" id="PTHR24123:SF141">
    <property type="entry name" value="ANKYRIN 2, ISOFORM U"/>
    <property type="match status" value="1"/>
</dbReference>
<dbReference type="Pfam" id="PF12796">
    <property type="entry name" value="Ank_2"/>
    <property type="match status" value="2"/>
</dbReference>
<dbReference type="Proteomes" id="UP001230504">
    <property type="component" value="Unassembled WGS sequence"/>
</dbReference>
<evidence type="ECO:0000256" key="1">
    <source>
        <dbReference type="ARBA" id="ARBA00022737"/>
    </source>
</evidence>